<dbReference type="AlphaFoldDB" id="A0AAE3DT13"/>
<dbReference type="RefSeq" id="WP_227615099.1">
    <property type="nucleotide sequence ID" value="NZ_JAJEPR010000012.1"/>
</dbReference>
<protein>
    <submittedName>
        <fullName evidence="1">MarR family winged helix-turn-helix transcriptional regulator</fullName>
    </submittedName>
</protein>
<comment type="caution">
    <text evidence="1">The sequence shown here is derived from an EMBL/GenBank/DDBJ whole genome shotgun (WGS) entry which is preliminary data.</text>
</comment>
<organism evidence="1 2">
    <name type="scientific">Fusicatenibacter faecihominis</name>
    <dbReference type="NCBI Taxonomy" id="2881276"/>
    <lineage>
        <taxon>Bacteria</taxon>
        <taxon>Bacillati</taxon>
        <taxon>Bacillota</taxon>
        <taxon>Clostridia</taxon>
        <taxon>Lachnospirales</taxon>
        <taxon>Lachnospiraceae</taxon>
        <taxon>Fusicatenibacter</taxon>
    </lineage>
</organism>
<proteinExistence type="predicted"/>
<accession>A0AAE3DT13</accession>
<gene>
    <name evidence="1" type="ORF">LKD71_08615</name>
</gene>
<keyword evidence="2" id="KW-1185">Reference proteome</keyword>
<evidence type="ECO:0000313" key="1">
    <source>
        <dbReference type="EMBL" id="MCC2189864.1"/>
    </source>
</evidence>
<reference evidence="1 2" key="1">
    <citation type="submission" date="2021-10" db="EMBL/GenBank/DDBJ databases">
        <title>Anaerobic single-cell dispensing facilitates the cultivation of human gut bacteria.</title>
        <authorList>
            <person name="Afrizal A."/>
        </authorList>
    </citation>
    <scope>NUCLEOTIDE SEQUENCE [LARGE SCALE GENOMIC DNA]</scope>
    <source>
        <strain evidence="1 2">CLA-AA-H277</strain>
    </source>
</reference>
<dbReference type="SUPFAM" id="SSF46785">
    <property type="entry name" value="Winged helix' DNA-binding domain"/>
    <property type="match status" value="1"/>
</dbReference>
<sequence>MKTTEEVQQTGLPSLLQIRYLMELEKVGWKRGTVMEIAGKCGVSHPAVSRYLKSCCEKGILNEKYEFTTVGKMMLDRYRKLIDETENYLARIGIDEEAQGETLRKLIENLDCATLGKIVRSDRSSVQHVPKPVIWKEESFLDDMLAWGSWPVCIAIYQAGSQIEQLRKRSMADRGVERQAMLRHNKRGSWLELSIQKMNAISRVDHAEMKGKLSSLKYECNGRLHKAEIRGNKVNIPLEACRFIQNSRGIIKGRVAITVTCSVGCVHMPESTALLIFWL</sequence>
<name>A0AAE3DT13_9FIRM</name>
<dbReference type="InterPro" id="IPR036390">
    <property type="entry name" value="WH_DNA-bd_sf"/>
</dbReference>
<dbReference type="EMBL" id="JAJEPR010000012">
    <property type="protein sequence ID" value="MCC2189864.1"/>
    <property type="molecule type" value="Genomic_DNA"/>
</dbReference>
<dbReference type="Proteomes" id="UP001197875">
    <property type="component" value="Unassembled WGS sequence"/>
</dbReference>
<evidence type="ECO:0000313" key="2">
    <source>
        <dbReference type="Proteomes" id="UP001197875"/>
    </source>
</evidence>